<gene>
    <name evidence="2" type="ORF">DFR50_11610</name>
</gene>
<dbReference type="Gene3D" id="3.20.80.10">
    <property type="entry name" value="Regulatory factor, effector binding domain"/>
    <property type="match status" value="1"/>
</dbReference>
<name>A0A366FB44_9HYPH</name>
<comment type="caution">
    <text evidence="2">The sequence shown here is derived from an EMBL/GenBank/DDBJ whole genome shotgun (WGS) entry which is preliminary data.</text>
</comment>
<protein>
    <submittedName>
        <fullName evidence="2">SOUL heme-binding protein</fullName>
    </submittedName>
</protein>
<keyword evidence="3" id="KW-1185">Reference proteome</keyword>
<feature type="chain" id="PRO_5016827092" evidence="1">
    <location>
        <begin position="26"/>
        <end position="201"/>
    </location>
</feature>
<dbReference type="Proteomes" id="UP000253529">
    <property type="component" value="Unassembled WGS sequence"/>
</dbReference>
<dbReference type="PANTHER" id="PTHR11220">
    <property type="entry name" value="HEME-BINDING PROTEIN-RELATED"/>
    <property type="match status" value="1"/>
</dbReference>
<dbReference type="PANTHER" id="PTHR11220:SF58">
    <property type="entry name" value="SOUL HEME-BINDING FAMILY PROTEIN"/>
    <property type="match status" value="1"/>
</dbReference>
<sequence length="201" mass="21822">MRRFASIAIAALAIGAAAVGASVKAADEPPYTVVLSDGDFQIRDYPALTIAEVTVRAPRNEAGNAGFRKLAGYIFGGNAEKRKIAMTAPVIEASAGGADDKGRAREAWTIRFVMPQGLTLDRLPKADDPDIRMHETPATRYAALRYSGLAGDDTVAARTRDLQAILKARNLEPTGAPLLAFYDPPWTPWFMRRNEILIPIR</sequence>
<keyword evidence="1" id="KW-0732">Signal</keyword>
<dbReference type="SUPFAM" id="SSF55136">
    <property type="entry name" value="Probable bacterial effector-binding domain"/>
    <property type="match status" value="1"/>
</dbReference>
<organism evidence="2 3">
    <name type="scientific">Roseiarcus fermentans</name>
    <dbReference type="NCBI Taxonomy" id="1473586"/>
    <lineage>
        <taxon>Bacteria</taxon>
        <taxon>Pseudomonadati</taxon>
        <taxon>Pseudomonadota</taxon>
        <taxon>Alphaproteobacteria</taxon>
        <taxon>Hyphomicrobiales</taxon>
        <taxon>Roseiarcaceae</taxon>
        <taxon>Roseiarcus</taxon>
    </lineage>
</organism>
<evidence type="ECO:0000256" key="1">
    <source>
        <dbReference type="SAM" id="SignalP"/>
    </source>
</evidence>
<feature type="signal peptide" evidence="1">
    <location>
        <begin position="1"/>
        <end position="25"/>
    </location>
</feature>
<proteinExistence type="predicted"/>
<dbReference type="OrthoDB" id="2156220at2"/>
<evidence type="ECO:0000313" key="2">
    <source>
        <dbReference type="EMBL" id="RBP11316.1"/>
    </source>
</evidence>
<dbReference type="Pfam" id="PF04832">
    <property type="entry name" value="SOUL"/>
    <property type="match status" value="1"/>
</dbReference>
<reference evidence="2 3" key="1">
    <citation type="submission" date="2018-06" db="EMBL/GenBank/DDBJ databases">
        <title>Genomic Encyclopedia of Type Strains, Phase IV (KMG-IV): sequencing the most valuable type-strain genomes for metagenomic binning, comparative biology and taxonomic classification.</title>
        <authorList>
            <person name="Goeker M."/>
        </authorList>
    </citation>
    <scope>NUCLEOTIDE SEQUENCE [LARGE SCALE GENOMIC DNA]</scope>
    <source>
        <strain evidence="2 3">DSM 24875</strain>
    </source>
</reference>
<dbReference type="AlphaFoldDB" id="A0A366FB44"/>
<accession>A0A366FB44</accession>
<dbReference type="RefSeq" id="WP_113890105.1">
    <property type="nucleotide sequence ID" value="NZ_QNRK01000016.1"/>
</dbReference>
<dbReference type="EMBL" id="QNRK01000016">
    <property type="protein sequence ID" value="RBP11316.1"/>
    <property type="molecule type" value="Genomic_DNA"/>
</dbReference>
<evidence type="ECO:0000313" key="3">
    <source>
        <dbReference type="Proteomes" id="UP000253529"/>
    </source>
</evidence>
<dbReference type="InterPro" id="IPR006917">
    <property type="entry name" value="SOUL_heme-bd"/>
</dbReference>
<dbReference type="InterPro" id="IPR011256">
    <property type="entry name" value="Reg_factor_effector_dom_sf"/>
</dbReference>